<dbReference type="InterPro" id="IPR011102">
    <property type="entry name" value="Sig_transdc_His_kinase_HWE"/>
</dbReference>
<organism evidence="10 11">
    <name type="scientific">Dankookia rubra</name>
    <dbReference type="NCBI Taxonomy" id="1442381"/>
    <lineage>
        <taxon>Bacteria</taxon>
        <taxon>Pseudomonadati</taxon>
        <taxon>Pseudomonadota</taxon>
        <taxon>Alphaproteobacteria</taxon>
        <taxon>Acetobacterales</taxon>
        <taxon>Roseomonadaceae</taxon>
        <taxon>Dankookia</taxon>
    </lineage>
</organism>
<dbReference type="CDD" id="cd18774">
    <property type="entry name" value="PDC2_HK_sensor"/>
    <property type="match status" value="1"/>
</dbReference>
<dbReference type="OrthoDB" id="341208at2"/>
<dbReference type="InterPro" id="IPR000014">
    <property type="entry name" value="PAS"/>
</dbReference>
<feature type="transmembrane region" description="Helical" evidence="8">
    <location>
        <begin position="294"/>
        <end position="315"/>
    </location>
</feature>
<evidence type="ECO:0000256" key="1">
    <source>
        <dbReference type="ARBA" id="ARBA00000085"/>
    </source>
</evidence>
<dbReference type="GO" id="GO:0006355">
    <property type="term" value="P:regulation of DNA-templated transcription"/>
    <property type="evidence" value="ECO:0007669"/>
    <property type="project" value="InterPro"/>
</dbReference>
<reference evidence="10 11" key="1">
    <citation type="journal article" date="2016" name="J. Microbiol.">
        <title>Dankookia rubra gen. nov., sp. nov., an alphaproteobacterium isolated from sediment of a shallow stream.</title>
        <authorList>
            <person name="Kim W.H."/>
            <person name="Kim D.H."/>
            <person name="Kang K."/>
            <person name="Ahn T.Y."/>
        </authorList>
    </citation>
    <scope>NUCLEOTIDE SEQUENCE [LARGE SCALE GENOMIC DNA]</scope>
    <source>
        <strain evidence="10 11">JCM30602</strain>
    </source>
</reference>
<dbReference type="CDD" id="cd00130">
    <property type="entry name" value="PAS"/>
    <property type="match status" value="1"/>
</dbReference>
<dbReference type="AlphaFoldDB" id="A0A4R5Q598"/>
<dbReference type="EMBL" id="SMSJ01000156">
    <property type="protein sequence ID" value="TDH58084.1"/>
    <property type="molecule type" value="Genomic_DNA"/>
</dbReference>
<dbReference type="PANTHER" id="PTHR41523:SF8">
    <property type="entry name" value="ETHYLENE RESPONSE SENSOR PROTEIN"/>
    <property type="match status" value="1"/>
</dbReference>
<keyword evidence="3" id="KW-0597">Phosphoprotein</keyword>
<protein>
    <recommendedName>
        <fullName evidence="2">histidine kinase</fullName>
        <ecNumber evidence="2">2.7.13.3</ecNumber>
    </recommendedName>
</protein>
<name>A0A4R5Q598_9PROT</name>
<keyword evidence="5" id="KW-0547">Nucleotide-binding</keyword>
<feature type="domain" description="PAS" evidence="9">
    <location>
        <begin position="378"/>
        <end position="433"/>
    </location>
</feature>
<evidence type="ECO:0000256" key="3">
    <source>
        <dbReference type="ARBA" id="ARBA00022553"/>
    </source>
</evidence>
<keyword evidence="11" id="KW-1185">Reference proteome</keyword>
<dbReference type="Proteomes" id="UP000295096">
    <property type="component" value="Unassembled WGS sequence"/>
</dbReference>
<keyword evidence="8" id="KW-1133">Transmembrane helix</keyword>
<evidence type="ECO:0000313" key="11">
    <source>
        <dbReference type="Proteomes" id="UP000295096"/>
    </source>
</evidence>
<keyword evidence="7" id="KW-0067">ATP-binding</keyword>
<dbReference type="Gene3D" id="3.30.565.10">
    <property type="entry name" value="Histidine kinase-like ATPase, C-terminal domain"/>
    <property type="match status" value="1"/>
</dbReference>
<dbReference type="RefSeq" id="WP_133293063.1">
    <property type="nucleotide sequence ID" value="NZ_SMSJ01000156.1"/>
</dbReference>
<evidence type="ECO:0000313" key="10">
    <source>
        <dbReference type="EMBL" id="TDH58084.1"/>
    </source>
</evidence>
<dbReference type="InterPro" id="IPR035965">
    <property type="entry name" value="PAS-like_dom_sf"/>
</dbReference>
<dbReference type="NCBIfam" id="TIGR00229">
    <property type="entry name" value="sensory_box"/>
    <property type="match status" value="1"/>
</dbReference>
<dbReference type="InterPro" id="IPR013767">
    <property type="entry name" value="PAS_fold"/>
</dbReference>
<dbReference type="GO" id="GO:0004673">
    <property type="term" value="F:protein histidine kinase activity"/>
    <property type="evidence" value="ECO:0007669"/>
    <property type="project" value="UniProtKB-EC"/>
</dbReference>
<keyword evidence="6" id="KW-0418">Kinase</keyword>
<comment type="caution">
    <text evidence="10">The sequence shown here is derived from an EMBL/GenBank/DDBJ whole genome shotgun (WGS) entry which is preliminary data.</text>
</comment>
<keyword evidence="8" id="KW-0472">Membrane</keyword>
<keyword evidence="4" id="KW-0808">Transferase</keyword>
<dbReference type="SUPFAM" id="SSF55785">
    <property type="entry name" value="PYP-like sensor domain (PAS domain)"/>
    <property type="match status" value="1"/>
</dbReference>
<comment type="catalytic activity">
    <reaction evidence="1">
        <text>ATP + protein L-histidine = ADP + protein N-phospho-L-histidine.</text>
        <dbReference type="EC" id="2.7.13.3"/>
    </reaction>
</comment>
<keyword evidence="8" id="KW-0812">Transmembrane</keyword>
<dbReference type="PANTHER" id="PTHR41523">
    <property type="entry name" value="TWO-COMPONENT SYSTEM SENSOR PROTEIN"/>
    <property type="match status" value="1"/>
</dbReference>
<dbReference type="PROSITE" id="PS50112">
    <property type="entry name" value="PAS"/>
    <property type="match status" value="1"/>
</dbReference>
<evidence type="ECO:0000259" key="9">
    <source>
        <dbReference type="PROSITE" id="PS50112"/>
    </source>
</evidence>
<evidence type="ECO:0000256" key="2">
    <source>
        <dbReference type="ARBA" id="ARBA00012438"/>
    </source>
</evidence>
<evidence type="ECO:0000256" key="5">
    <source>
        <dbReference type="ARBA" id="ARBA00022741"/>
    </source>
</evidence>
<feature type="transmembrane region" description="Helical" evidence="8">
    <location>
        <begin position="25"/>
        <end position="48"/>
    </location>
</feature>
<gene>
    <name evidence="10" type="ORF">E2C06_34425</name>
</gene>
<evidence type="ECO:0000256" key="8">
    <source>
        <dbReference type="SAM" id="Phobius"/>
    </source>
</evidence>
<sequence length="724" mass="76559">MQSPENGLPAFPLKQIKLRGLRAHIVALVAASLLPAFAVGGIAVWAAVGSYRQAFDDRLEGTAKALASAVETEIASHTLALFTLATARDLDRGGDLASFHERARQVAAMFSTRIFLVAPGGSLLLHTYFPADAEFADRQQRESIDMARQVVETGLPAIGNLLSGQVTGRWVAPVYVPVIRDGQVTYTLGIALEADRISRMLAGHASRDGGYASLVDGNGRIMARSTEPERYVGQTVRGWVTDGAQEGEAGTLRGPNRSGIEIVTAFRRIPGAAGWFVTVAEPLSTYHASLRGPLAMLAIGGMAAVVLALAVAVWIGGRVLRPVDWLTQKAERVASTSGAAEIMPAGPPVRVQEFERLRAAVLQAHVALREKAQAVAVGEARLRAILDTAADAIVVTDERGTMLSFNRAAEATFGYTGSEAVGQNIATLICADDDAHHDVCLATYLQTSERKAVGVGREVEGKRKDDSLVPLDLSISDWQDAAGERFFTAIMRDISARKATEARQDILVREVDHRAKNILAVVQSVLRLTPRDQPGAFAAAETRVAGLARVHSLLAEGGWLGADLRAVAERELAAFGAGSSGVKGGPMVSFEGPPAALAPPAVQPLAMVLHELATNAAKHGALSTPGGRVKVRWIVGRRKGEDGLLRLRWAEEGGPSVACPPARRGFGTRVVEATVRGQLGGTVERHWERTGLVVEIAVPVARVLAGAEAAASASANPERRASAA</sequence>
<evidence type="ECO:0000256" key="7">
    <source>
        <dbReference type="ARBA" id="ARBA00022840"/>
    </source>
</evidence>
<dbReference type="EC" id="2.7.13.3" evidence="2"/>
<evidence type="ECO:0000256" key="6">
    <source>
        <dbReference type="ARBA" id="ARBA00022777"/>
    </source>
</evidence>
<dbReference type="Pfam" id="PF07536">
    <property type="entry name" value="HWE_HK"/>
    <property type="match status" value="1"/>
</dbReference>
<dbReference type="InterPro" id="IPR036890">
    <property type="entry name" value="HATPase_C_sf"/>
</dbReference>
<accession>A0A4R5Q598</accession>
<dbReference type="GO" id="GO:0005524">
    <property type="term" value="F:ATP binding"/>
    <property type="evidence" value="ECO:0007669"/>
    <property type="project" value="UniProtKB-KW"/>
</dbReference>
<evidence type="ECO:0000256" key="4">
    <source>
        <dbReference type="ARBA" id="ARBA00022679"/>
    </source>
</evidence>
<proteinExistence type="predicted"/>
<dbReference type="SMART" id="SM00911">
    <property type="entry name" value="HWE_HK"/>
    <property type="match status" value="1"/>
</dbReference>
<dbReference type="Pfam" id="PF00989">
    <property type="entry name" value="PAS"/>
    <property type="match status" value="1"/>
</dbReference>
<dbReference type="Gene3D" id="3.30.450.20">
    <property type="entry name" value="PAS domain"/>
    <property type="match status" value="2"/>
</dbReference>
<dbReference type="SMART" id="SM00091">
    <property type="entry name" value="PAS"/>
    <property type="match status" value="1"/>
</dbReference>